<name>A0A1H2YSW2_9FLAO</name>
<dbReference type="PANTHER" id="PTHR33452">
    <property type="entry name" value="OXIDOREDUCTASE CATD-RELATED"/>
    <property type="match status" value="1"/>
</dbReference>
<keyword evidence="9" id="KW-1185">Reference proteome</keyword>
<feature type="transmembrane region" description="Helical" evidence="7">
    <location>
        <begin position="12"/>
        <end position="35"/>
    </location>
</feature>
<comment type="caution">
    <text evidence="8">The sequence shown here is derived from an EMBL/GenBank/DDBJ whole genome shotgun (WGS) entry which is preliminary data.</text>
</comment>
<dbReference type="RefSeq" id="WP_016421090.1">
    <property type="nucleotide sequence ID" value="NZ_CAJPRD010000072.1"/>
</dbReference>
<keyword evidence="4 7" id="KW-0812">Transmembrane</keyword>
<gene>
    <name evidence="8" type="ORF">SAMN05444420_1087</name>
</gene>
<proteinExistence type="inferred from homology"/>
<dbReference type="PANTHER" id="PTHR33452:SF1">
    <property type="entry name" value="INNER MEMBRANE PROTEIN YPHA-RELATED"/>
    <property type="match status" value="1"/>
</dbReference>
<evidence type="ECO:0000313" key="8">
    <source>
        <dbReference type="EMBL" id="SDX08283.1"/>
    </source>
</evidence>
<dbReference type="AlphaFoldDB" id="A0A1H2YSW2"/>
<dbReference type="EMBL" id="FNND01000008">
    <property type="protein sequence ID" value="SDX08283.1"/>
    <property type="molecule type" value="Genomic_DNA"/>
</dbReference>
<feature type="transmembrane region" description="Helical" evidence="7">
    <location>
        <begin position="55"/>
        <end position="72"/>
    </location>
</feature>
<evidence type="ECO:0000256" key="7">
    <source>
        <dbReference type="SAM" id="Phobius"/>
    </source>
</evidence>
<evidence type="ECO:0000313" key="9">
    <source>
        <dbReference type="Proteomes" id="UP000182771"/>
    </source>
</evidence>
<evidence type="ECO:0000256" key="4">
    <source>
        <dbReference type="ARBA" id="ARBA00022692"/>
    </source>
</evidence>
<evidence type="ECO:0000256" key="3">
    <source>
        <dbReference type="ARBA" id="ARBA00022475"/>
    </source>
</evidence>
<reference evidence="8 9" key="1">
    <citation type="submission" date="2016-10" db="EMBL/GenBank/DDBJ databases">
        <authorList>
            <person name="Varghese N."/>
            <person name="Submissions S."/>
        </authorList>
    </citation>
    <scope>NUCLEOTIDE SEQUENCE [LARGE SCALE GENOMIC DNA]</scope>
    <source>
        <strain evidence="8 9">DSM 11449</strain>
    </source>
</reference>
<accession>A0A1H2YSW2</accession>
<dbReference type="InterPro" id="IPR051907">
    <property type="entry name" value="DoxX-like_oxidoreductase"/>
</dbReference>
<dbReference type="Proteomes" id="UP000182771">
    <property type="component" value="Unassembled WGS sequence"/>
</dbReference>
<keyword evidence="6 7" id="KW-0472">Membrane</keyword>
<keyword evidence="5 7" id="KW-1133">Transmembrane helix</keyword>
<keyword evidence="3" id="KW-1003">Cell membrane</keyword>
<feature type="transmembrane region" description="Helical" evidence="7">
    <location>
        <begin position="79"/>
        <end position="95"/>
    </location>
</feature>
<dbReference type="GO" id="GO:0005886">
    <property type="term" value="C:plasma membrane"/>
    <property type="evidence" value="ECO:0007669"/>
    <property type="project" value="UniProtKB-SubCell"/>
</dbReference>
<dbReference type="InterPro" id="IPR032808">
    <property type="entry name" value="DoxX"/>
</dbReference>
<protein>
    <submittedName>
        <fullName evidence="8">Putative oxidoreductase</fullName>
    </submittedName>
</protein>
<sequence>MYYRDTNNTNNNSIHIGVLLLRIIIGGIMLFHGISKLHDISFVKIQLVNHALPSIWAYGAYIGEIVAPILLMLGYRTRFFAMIIALDCLVAIFLVHKSEIFVINPDTGAWAIETLALFLGGAICLCFTGGGKYVLSKKSKWD</sequence>
<comment type="subcellular location">
    <subcellularLocation>
        <location evidence="1">Cell membrane</location>
        <topology evidence="1">Multi-pass membrane protein</topology>
    </subcellularLocation>
</comment>
<feature type="transmembrane region" description="Helical" evidence="7">
    <location>
        <begin position="115"/>
        <end position="135"/>
    </location>
</feature>
<evidence type="ECO:0000256" key="2">
    <source>
        <dbReference type="ARBA" id="ARBA00006679"/>
    </source>
</evidence>
<evidence type="ECO:0000256" key="6">
    <source>
        <dbReference type="ARBA" id="ARBA00023136"/>
    </source>
</evidence>
<organism evidence="8 9">
    <name type="scientific">Capnocytophaga granulosa</name>
    <dbReference type="NCBI Taxonomy" id="45242"/>
    <lineage>
        <taxon>Bacteria</taxon>
        <taxon>Pseudomonadati</taxon>
        <taxon>Bacteroidota</taxon>
        <taxon>Flavobacteriia</taxon>
        <taxon>Flavobacteriales</taxon>
        <taxon>Flavobacteriaceae</taxon>
        <taxon>Capnocytophaga</taxon>
    </lineage>
</organism>
<dbReference type="GeneID" id="85016065"/>
<evidence type="ECO:0000256" key="1">
    <source>
        <dbReference type="ARBA" id="ARBA00004651"/>
    </source>
</evidence>
<dbReference type="OrthoDB" id="280866at2"/>
<evidence type="ECO:0000256" key="5">
    <source>
        <dbReference type="ARBA" id="ARBA00022989"/>
    </source>
</evidence>
<comment type="similarity">
    <text evidence="2">Belongs to the DoxX family.</text>
</comment>
<dbReference type="Pfam" id="PF07681">
    <property type="entry name" value="DoxX"/>
    <property type="match status" value="1"/>
</dbReference>